<protein>
    <submittedName>
        <fullName evidence="1">Uncharacterized protein</fullName>
    </submittedName>
</protein>
<proteinExistence type="predicted"/>
<organism evidence="1 2">
    <name type="scientific">Smallanthus sonchifolius</name>
    <dbReference type="NCBI Taxonomy" id="185202"/>
    <lineage>
        <taxon>Eukaryota</taxon>
        <taxon>Viridiplantae</taxon>
        <taxon>Streptophyta</taxon>
        <taxon>Embryophyta</taxon>
        <taxon>Tracheophyta</taxon>
        <taxon>Spermatophyta</taxon>
        <taxon>Magnoliopsida</taxon>
        <taxon>eudicotyledons</taxon>
        <taxon>Gunneridae</taxon>
        <taxon>Pentapetalae</taxon>
        <taxon>asterids</taxon>
        <taxon>campanulids</taxon>
        <taxon>Asterales</taxon>
        <taxon>Asteraceae</taxon>
        <taxon>Asteroideae</taxon>
        <taxon>Heliantheae alliance</taxon>
        <taxon>Millerieae</taxon>
        <taxon>Smallanthus</taxon>
    </lineage>
</organism>
<reference evidence="1 2" key="2">
    <citation type="journal article" date="2022" name="Mol. Ecol. Resour.">
        <title>The genomes of chicory, endive, great burdock and yacon provide insights into Asteraceae paleo-polyploidization history and plant inulin production.</title>
        <authorList>
            <person name="Fan W."/>
            <person name="Wang S."/>
            <person name="Wang H."/>
            <person name="Wang A."/>
            <person name="Jiang F."/>
            <person name="Liu H."/>
            <person name="Zhao H."/>
            <person name="Xu D."/>
            <person name="Zhang Y."/>
        </authorList>
    </citation>
    <scope>NUCLEOTIDE SEQUENCE [LARGE SCALE GENOMIC DNA]</scope>
    <source>
        <strain evidence="2">cv. Yunnan</strain>
        <tissue evidence="1">Leaves</tissue>
    </source>
</reference>
<dbReference type="Proteomes" id="UP001056120">
    <property type="component" value="Linkage Group LG01"/>
</dbReference>
<accession>A0ACB9K564</accession>
<keyword evidence="2" id="KW-1185">Reference proteome</keyword>
<dbReference type="EMBL" id="CM042018">
    <property type="protein sequence ID" value="KAI3827315.1"/>
    <property type="molecule type" value="Genomic_DNA"/>
</dbReference>
<sequence>MRVSSSRSIEGIQSEGIKGKQFAGNSGSTKQELANSSAGGLFGKPNQRRRLYSSVTMRDGHVLIQLNRKGPWLAFDGYEHEYKGAATCFRLETKKGGSHKGAVG</sequence>
<reference evidence="2" key="1">
    <citation type="journal article" date="2022" name="Mol. Ecol. Resour.">
        <title>The genomes of chicory, endive, great burdock and yacon provide insights into Asteraceae palaeo-polyploidization history and plant inulin production.</title>
        <authorList>
            <person name="Fan W."/>
            <person name="Wang S."/>
            <person name="Wang H."/>
            <person name="Wang A."/>
            <person name="Jiang F."/>
            <person name="Liu H."/>
            <person name="Zhao H."/>
            <person name="Xu D."/>
            <person name="Zhang Y."/>
        </authorList>
    </citation>
    <scope>NUCLEOTIDE SEQUENCE [LARGE SCALE GENOMIC DNA]</scope>
    <source>
        <strain evidence="2">cv. Yunnan</strain>
    </source>
</reference>
<gene>
    <name evidence="1" type="ORF">L1987_01388</name>
</gene>
<evidence type="ECO:0000313" key="1">
    <source>
        <dbReference type="EMBL" id="KAI3827315.1"/>
    </source>
</evidence>
<comment type="caution">
    <text evidence="1">The sequence shown here is derived from an EMBL/GenBank/DDBJ whole genome shotgun (WGS) entry which is preliminary data.</text>
</comment>
<name>A0ACB9K564_9ASTR</name>
<evidence type="ECO:0000313" key="2">
    <source>
        <dbReference type="Proteomes" id="UP001056120"/>
    </source>
</evidence>